<dbReference type="InterPro" id="IPR036388">
    <property type="entry name" value="WH-like_DNA-bd_sf"/>
</dbReference>
<dbReference type="SUPFAM" id="SSF46785">
    <property type="entry name" value="Winged helix' DNA-binding domain"/>
    <property type="match status" value="2"/>
</dbReference>
<evidence type="ECO:0000256" key="3">
    <source>
        <dbReference type="ARBA" id="ARBA00023163"/>
    </source>
</evidence>
<name>A0A1M6YJ10_9BACT</name>
<evidence type="ECO:0000256" key="1">
    <source>
        <dbReference type="ARBA" id="ARBA00023015"/>
    </source>
</evidence>
<evidence type="ECO:0000313" key="6">
    <source>
        <dbReference type="Proteomes" id="UP000184275"/>
    </source>
</evidence>
<dbReference type="Gene3D" id="1.10.10.10">
    <property type="entry name" value="Winged helix-like DNA-binding domain superfamily/Winged helix DNA-binding domain"/>
    <property type="match status" value="2"/>
</dbReference>
<keyword evidence="1" id="KW-0805">Transcription regulation</keyword>
<dbReference type="RefSeq" id="WP_073306089.1">
    <property type="nucleotide sequence ID" value="NZ_FRAW01000043.1"/>
</dbReference>
<sequence length="448" mass="51093">MKDEIVKSLLEMPHQDGDRLPSIRILMQTMRAASGTVQNAIALLKAQGLVYSDPGRGTFWGQRQRVKIELPNPDGRQILWEKFQSDLRSGVFSSNMPLPSKKELADRYRVSPYLLERCLRDACARGFLVREGKRRYTFPKQGKKLESEILFITRSTSWGAFHPVSEREMDFLRCAYRLGAEKHYQLRLLGFDEKSGRFVDRNGCVRSLSDFPRAVGAMVSTLLVQKPLKLLNALISAVFPISVWWEHPHSDLDGTFLKKAGWMFFNSAFGKNPGIVVGKHLLQKGFSRAVYISPYHASSWSMDRLQGLKECGLDMVPCIDERHASPWDFRCLASQKGPKFSVDIRARKIEKGILKKLLKDAPTQIPWVTVNDEVAGLLRELEEEGALKEIPYLVGFDNSAESYLLRLDSFDCNTEKLVEQMFYHLELGKKDPFHNGLLREIPGKVVEK</sequence>
<dbReference type="GO" id="GO:0003700">
    <property type="term" value="F:DNA-binding transcription factor activity"/>
    <property type="evidence" value="ECO:0007669"/>
    <property type="project" value="InterPro"/>
</dbReference>
<evidence type="ECO:0000256" key="2">
    <source>
        <dbReference type="ARBA" id="ARBA00023125"/>
    </source>
</evidence>
<dbReference type="EMBL" id="FRAW01000043">
    <property type="protein sequence ID" value="SHL18188.1"/>
    <property type="molecule type" value="Genomic_DNA"/>
</dbReference>
<proteinExistence type="predicted"/>
<keyword evidence="6" id="KW-1185">Reference proteome</keyword>
<accession>A0A1M6YJ10</accession>
<dbReference type="PANTHER" id="PTHR44846:SF1">
    <property type="entry name" value="MANNOSYL-D-GLYCERATE TRANSPORT_METABOLISM SYSTEM REPRESSOR MNGR-RELATED"/>
    <property type="match status" value="1"/>
</dbReference>
<keyword evidence="2" id="KW-0238">DNA-binding</keyword>
<dbReference type="Pfam" id="PF00392">
    <property type="entry name" value="GntR"/>
    <property type="match status" value="1"/>
</dbReference>
<dbReference type="InterPro" id="IPR000524">
    <property type="entry name" value="Tscrpt_reg_HTH_GntR"/>
</dbReference>
<evidence type="ECO:0000259" key="4">
    <source>
        <dbReference type="PROSITE" id="PS50949"/>
    </source>
</evidence>
<reference evidence="6" key="1">
    <citation type="submission" date="2016-11" db="EMBL/GenBank/DDBJ databases">
        <authorList>
            <person name="Varghese N."/>
            <person name="Submissions S."/>
        </authorList>
    </citation>
    <scope>NUCLEOTIDE SEQUENCE [LARGE SCALE GENOMIC DNA]</scope>
    <source>
        <strain evidence="6">UWOS</strain>
    </source>
</reference>
<dbReference type="Gene3D" id="3.40.50.2300">
    <property type="match status" value="1"/>
</dbReference>
<dbReference type="SMART" id="SM00345">
    <property type="entry name" value="HTH_GNTR"/>
    <property type="match status" value="2"/>
</dbReference>
<feature type="domain" description="HTH gntR-type" evidence="4">
    <location>
        <begin position="1"/>
        <end position="63"/>
    </location>
</feature>
<dbReference type="InterPro" id="IPR036390">
    <property type="entry name" value="WH_DNA-bd_sf"/>
</dbReference>
<dbReference type="AlphaFoldDB" id="A0A1M6YJ10"/>
<protein>
    <submittedName>
        <fullName evidence="5">Regulatory protein, gntR family</fullName>
    </submittedName>
</protein>
<dbReference type="GO" id="GO:0003677">
    <property type="term" value="F:DNA binding"/>
    <property type="evidence" value="ECO:0007669"/>
    <property type="project" value="UniProtKB-KW"/>
</dbReference>
<keyword evidence="3" id="KW-0804">Transcription</keyword>
<dbReference type="PROSITE" id="PS50949">
    <property type="entry name" value="HTH_GNTR"/>
    <property type="match status" value="1"/>
</dbReference>
<dbReference type="Proteomes" id="UP000184275">
    <property type="component" value="Unassembled WGS sequence"/>
</dbReference>
<dbReference type="PANTHER" id="PTHR44846">
    <property type="entry name" value="MANNOSYL-D-GLYCERATE TRANSPORT/METABOLISM SYSTEM REPRESSOR MNGR-RELATED"/>
    <property type="match status" value="1"/>
</dbReference>
<evidence type="ECO:0000313" key="5">
    <source>
        <dbReference type="EMBL" id="SHL18188.1"/>
    </source>
</evidence>
<dbReference type="InterPro" id="IPR050679">
    <property type="entry name" value="Bact_HTH_transcr_reg"/>
</dbReference>
<dbReference type="GO" id="GO:0045892">
    <property type="term" value="P:negative regulation of DNA-templated transcription"/>
    <property type="evidence" value="ECO:0007669"/>
    <property type="project" value="TreeGrafter"/>
</dbReference>
<organism evidence="5 6">
    <name type="scientific">Fibrobacter intestinalis</name>
    <dbReference type="NCBI Taxonomy" id="28122"/>
    <lineage>
        <taxon>Bacteria</taxon>
        <taxon>Pseudomonadati</taxon>
        <taxon>Fibrobacterota</taxon>
        <taxon>Fibrobacteria</taxon>
        <taxon>Fibrobacterales</taxon>
        <taxon>Fibrobacteraceae</taxon>
        <taxon>Fibrobacter</taxon>
    </lineage>
</organism>
<gene>
    <name evidence="5" type="ORF">SAMN05720469_14312</name>
</gene>